<name>A0A8J7FBS3_9GAMM</name>
<sequence length="205" mass="23250">MTSNKNILVAARHELYRRGVKIALDDRCSRSNYRIYESDSLAENVPRRQMDLIILDSALVHRCGVSTMRQTIEKVNTPVLMFADHLDHEALYQARRIGASGLVSNAASLREISEVTSGLLNGKDHWPDPQKKSVLRCYTSGHLQNPTLTERQQEVLRQVRVGHSNKQIAYDLNISESTVKSHISEILRKFDVTTRTQLISRLGCP</sequence>
<dbReference type="SUPFAM" id="SSF46894">
    <property type="entry name" value="C-terminal effector domain of the bipartite response regulators"/>
    <property type="match status" value="1"/>
</dbReference>
<dbReference type="InterPro" id="IPR051015">
    <property type="entry name" value="EvgA-like"/>
</dbReference>
<dbReference type="SUPFAM" id="SSF52172">
    <property type="entry name" value="CheY-like"/>
    <property type="match status" value="1"/>
</dbReference>
<proteinExistence type="predicted"/>
<reference evidence="2" key="1">
    <citation type="submission" date="2020-10" db="EMBL/GenBank/DDBJ databases">
        <title>Bacterium isolated from coastal waters sediment.</title>
        <authorList>
            <person name="Chen R.-J."/>
            <person name="Lu D.-C."/>
            <person name="Zhu K.-L."/>
            <person name="Du Z.-J."/>
        </authorList>
    </citation>
    <scope>NUCLEOTIDE SEQUENCE</scope>
    <source>
        <strain evidence="2">N1Y112</strain>
    </source>
</reference>
<dbReference type="PANTHER" id="PTHR45566">
    <property type="entry name" value="HTH-TYPE TRANSCRIPTIONAL REGULATOR YHJB-RELATED"/>
    <property type="match status" value="1"/>
</dbReference>
<dbReference type="InterPro" id="IPR000792">
    <property type="entry name" value="Tscrpt_reg_LuxR_C"/>
</dbReference>
<dbReference type="Pfam" id="PF00196">
    <property type="entry name" value="GerE"/>
    <property type="match status" value="1"/>
</dbReference>
<dbReference type="CDD" id="cd06170">
    <property type="entry name" value="LuxR_C_like"/>
    <property type="match status" value="1"/>
</dbReference>
<comment type="caution">
    <text evidence="2">The sequence shown here is derived from an EMBL/GenBank/DDBJ whole genome shotgun (WGS) entry which is preliminary data.</text>
</comment>
<evidence type="ECO:0000313" key="2">
    <source>
        <dbReference type="EMBL" id="MBE9397177.1"/>
    </source>
</evidence>
<accession>A0A8J7FBS3</accession>
<dbReference type="Gene3D" id="3.40.50.2300">
    <property type="match status" value="1"/>
</dbReference>
<dbReference type="AlphaFoldDB" id="A0A8J7FBS3"/>
<gene>
    <name evidence="2" type="ORF">IOQ59_07890</name>
</gene>
<evidence type="ECO:0000313" key="3">
    <source>
        <dbReference type="Proteomes" id="UP000640333"/>
    </source>
</evidence>
<dbReference type="RefSeq" id="WP_193952722.1">
    <property type="nucleotide sequence ID" value="NZ_JADEYS010000006.1"/>
</dbReference>
<dbReference type="PROSITE" id="PS50043">
    <property type="entry name" value="HTH_LUXR_2"/>
    <property type="match status" value="1"/>
</dbReference>
<dbReference type="Proteomes" id="UP000640333">
    <property type="component" value="Unassembled WGS sequence"/>
</dbReference>
<dbReference type="GO" id="GO:0006355">
    <property type="term" value="P:regulation of DNA-templated transcription"/>
    <property type="evidence" value="ECO:0007669"/>
    <property type="project" value="InterPro"/>
</dbReference>
<protein>
    <submittedName>
        <fullName evidence="2">Response regulator transcription factor</fullName>
    </submittedName>
</protein>
<dbReference type="EMBL" id="JADEYS010000006">
    <property type="protein sequence ID" value="MBE9397177.1"/>
    <property type="molecule type" value="Genomic_DNA"/>
</dbReference>
<dbReference type="InterPro" id="IPR011006">
    <property type="entry name" value="CheY-like_superfamily"/>
</dbReference>
<dbReference type="InterPro" id="IPR016032">
    <property type="entry name" value="Sig_transdc_resp-reg_C-effctor"/>
</dbReference>
<evidence type="ECO:0000259" key="1">
    <source>
        <dbReference type="PROSITE" id="PS50043"/>
    </source>
</evidence>
<feature type="domain" description="HTH luxR-type" evidence="1">
    <location>
        <begin position="141"/>
        <end position="205"/>
    </location>
</feature>
<dbReference type="PRINTS" id="PR00038">
    <property type="entry name" value="HTHLUXR"/>
</dbReference>
<organism evidence="2 3">
    <name type="scientific">Pontibacterium sinense</name>
    <dbReference type="NCBI Taxonomy" id="2781979"/>
    <lineage>
        <taxon>Bacteria</taxon>
        <taxon>Pseudomonadati</taxon>
        <taxon>Pseudomonadota</taxon>
        <taxon>Gammaproteobacteria</taxon>
        <taxon>Oceanospirillales</taxon>
        <taxon>Oceanospirillaceae</taxon>
        <taxon>Pontibacterium</taxon>
    </lineage>
</organism>
<dbReference type="SMART" id="SM00421">
    <property type="entry name" value="HTH_LUXR"/>
    <property type="match status" value="1"/>
</dbReference>
<dbReference type="PANTHER" id="PTHR45566:SF1">
    <property type="entry name" value="HTH-TYPE TRANSCRIPTIONAL REGULATOR YHJB-RELATED"/>
    <property type="match status" value="1"/>
</dbReference>
<keyword evidence="3" id="KW-1185">Reference proteome</keyword>
<dbReference type="GO" id="GO:0003677">
    <property type="term" value="F:DNA binding"/>
    <property type="evidence" value="ECO:0007669"/>
    <property type="project" value="InterPro"/>
</dbReference>